<dbReference type="Proteomes" id="UP000037460">
    <property type="component" value="Unassembled WGS sequence"/>
</dbReference>
<organism evidence="1 2">
    <name type="scientific">Chrysochromulina tobinii</name>
    <dbReference type="NCBI Taxonomy" id="1460289"/>
    <lineage>
        <taxon>Eukaryota</taxon>
        <taxon>Haptista</taxon>
        <taxon>Haptophyta</taxon>
        <taxon>Prymnesiophyceae</taxon>
        <taxon>Prymnesiales</taxon>
        <taxon>Chrysochromulinaceae</taxon>
        <taxon>Chrysochromulina</taxon>
    </lineage>
</organism>
<reference evidence="2" key="1">
    <citation type="journal article" date="2015" name="PLoS Genet.">
        <title>Genome Sequence and Transcriptome Analyses of Chrysochromulina tobin: Metabolic Tools for Enhanced Algal Fitness in the Prominent Order Prymnesiales (Haptophyceae).</title>
        <authorList>
            <person name="Hovde B.T."/>
            <person name="Deodato C.R."/>
            <person name="Hunsperger H.M."/>
            <person name="Ryken S.A."/>
            <person name="Yost W."/>
            <person name="Jha R.K."/>
            <person name="Patterson J."/>
            <person name="Monnat R.J. Jr."/>
            <person name="Barlow S.B."/>
            <person name="Starkenburg S.R."/>
            <person name="Cattolico R.A."/>
        </authorList>
    </citation>
    <scope>NUCLEOTIDE SEQUENCE</scope>
    <source>
        <strain evidence="2">CCMP291</strain>
    </source>
</reference>
<keyword evidence="2" id="KW-1185">Reference proteome</keyword>
<gene>
    <name evidence="1" type="ORF">Ctob_016278</name>
</gene>
<evidence type="ECO:0000313" key="1">
    <source>
        <dbReference type="EMBL" id="KOO33136.1"/>
    </source>
</evidence>
<comment type="caution">
    <text evidence="1">The sequence shown here is derived from an EMBL/GenBank/DDBJ whole genome shotgun (WGS) entry which is preliminary data.</text>
</comment>
<protein>
    <submittedName>
        <fullName evidence="1">Uncharacterized protein</fullName>
    </submittedName>
</protein>
<dbReference type="AlphaFoldDB" id="A0A0M0K2N8"/>
<proteinExistence type="predicted"/>
<evidence type="ECO:0000313" key="2">
    <source>
        <dbReference type="Proteomes" id="UP000037460"/>
    </source>
</evidence>
<feature type="non-terminal residue" evidence="1">
    <location>
        <position position="190"/>
    </location>
</feature>
<sequence length="190" mass="21092">MASIGQSKQTVQARAKQLKDGNAFLNYIETASEDGELATRWGTVWEEVSEEELGQRDIWAHLATYFVEVHRIEEGVKNAGELLDINTAQVDRLINQARNALEHSIRMNAKAKAFFDALKDESSADSVWFRGVNNNMTRMIALRKAANCESFDHSAEEIYMEHIKAISAALLDGGRQQSGGGKAAGRHDIV</sequence>
<dbReference type="EMBL" id="JWZX01001592">
    <property type="protein sequence ID" value="KOO33136.1"/>
    <property type="molecule type" value="Genomic_DNA"/>
</dbReference>
<accession>A0A0M0K2N8</accession>
<name>A0A0M0K2N8_9EUKA</name>